<keyword evidence="4 8" id="KW-0862">Zinc</keyword>
<dbReference type="FunFam" id="1.10.10.10:FF:000051">
    <property type="entry name" value="Fur family transcriptional regulator"/>
    <property type="match status" value="1"/>
</dbReference>
<comment type="similarity">
    <text evidence="1">Belongs to the Fur family.</text>
</comment>
<comment type="cofactor">
    <cofactor evidence="8">
        <name>Zn(2+)</name>
        <dbReference type="ChEBI" id="CHEBI:29105"/>
    </cofactor>
    <text evidence="8">Binds 1 zinc ion per subunit.</text>
</comment>
<dbReference type="InterPro" id="IPR036388">
    <property type="entry name" value="WH-like_DNA-bd_sf"/>
</dbReference>
<feature type="binding site" evidence="8">
    <location>
        <position position="90"/>
    </location>
    <ligand>
        <name>Zn(2+)</name>
        <dbReference type="ChEBI" id="CHEBI:29105"/>
    </ligand>
</feature>
<keyword evidence="10" id="KW-1185">Reference proteome</keyword>
<dbReference type="PANTHER" id="PTHR33202">
    <property type="entry name" value="ZINC UPTAKE REGULATION PROTEIN"/>
    <property type="match status" value="1"/>
</dbReference>
<name>A0A380NMN1_9FIRM</name>
<dbReference type="AlphaFoldDB" id="A0A380NMN1"/>
<feature type="binding site" evidence="8">
    <location>
        <position position="93"/>
    </location>
    <ligand>
        <name>Zn(2+)</name>
        <dbReference type="ChEBI" id="CHEBI:29105"/>
    </ligand>
</feature>
<keyword evidence="6" id="KW-0238">DNA-binding</keyword>
<dbReference type="Pfam" id="PF01475">
    <property type="entry name" value="FUR"/>
    <property type="match status" value="1"/>
</dbReference>
<evidence type="ECO:0000256" key="6">
    <source>
        <dbReference type="ARBA" id="ARBA00023125"/>
    </source>
</evidence>
<protein>
    <submittedName>
        <fullName evidence="9">Oxidative stress genes repressor</fullName>
    </submittedName>
</protein>
<accession>A0A380NMN1</accession>
<keyword evidence="7" id="KW-0804">Transcription</keyword>
<dbReference type="OrthoDB" id="8659436at2"/>
<keyword evidence="3 8" id="KW-0479">Metal-binding</keyword>
<evidence type="ECO:0000256" key="2">
    <source>
        <dbReference type="ARBA" id="ARBA00022491"/>
    </source>
</evidence>
<dbReference type="RefSeq" id="WP_115310944.1">
    <property type="nucleotide sequence ID" value="NZ_UHIO01000001.1"/>
</dbReference>
<dbReference type="GO" id="GO:0003700">
    <property type="term" value="F:DNA-binding transcription factor activity"/>
    <property type="evidence" value="ECO:0007669"/>
    <property type="project" value="InterPro"/>
</dbReference>
<dbReference type="InterPro" id="IPR002481">
    <property type="entry name" value="FUR"/>
</dbReference>
<reference evidence="9 10" key="1">
    <citation type="submission" date="2018-06" db="EMBL/GenBank/DDBJ databases">
        <authorList>
            <consortium name="Pathogen Informatics"/>
            <person name="Doyle S."/>
        </authorList>
    </citation>
    <scope>NUCLEOTIDE SEQUENCE [LARGE SCALE GENOMIC DNA]</scope>
    <source>
        <strain evidence="9 10">NCTC12020</strain>
    </source>
</reference>
<evidence type="ECO:0000256" key="7">
    <source>
        <dbReference type="ARBA" id="ARBA00023163"/>
    </source>
</evidence>
<keyword evidence="2" id="KW-0678">Repressor</keyword>
<evidence type="ECO:0000313" key="10">
    <source>
        <dbReference type="Proteomes" id="UP000255367"/>
    </source>
</evidence>
<sequence>MDIAQKLRSEGYKVTPQRIAIYQVLYGQNEHPTAEMIYQSLRRDHPTMSLATVYKTMEIFEKIGLVKVLDTGDDCSRYDWDTHNHPHMRCVVCKRVDDLDGMDMDDTLAQVAELSQYKVTGQQITFEGICPECQRKEAH</sequence>
<dbReference type="Gene3D" id="1.10.10.10">
    <property type="entry name" value="Winged helix-like DNA-binding domain superfamily/Winged helix DNA-binding domain"/>
    <property type="match status" value="1"/>
</dbReference>
<evidence type="ECO:0000256" key="3">
    <source>
        <dbReference type="ARBA" id="ARBA00022723"/>
    </source>
</evidence>
<organism evidence="9 10">
    <name type="scientific">Veillonella criceti</name>
    <dbReference type="NCBI Taxonomy" id="103891"/>
    <lineage>
        <taxon>Bacteria</taxon>
        <taxon>Bacillati</taxon>
        <taxon>Bacillota</taxon>
        <taxon>Negativicutes</taxon>
        <taxon>Veillonellales</taxon>
        <taxon>Veillonellaceae</taxon>
        <taxon>Veillonella</taxon>
    </lineage>
</organism>
<evidence type="ECO:0000256" key="1">
    <source>
        <dbReference type="ARBA" id="ARBA00007957"/>
    </source>
</evidence>
<evidence type="ECO:0000313" key="9">
    <source>
        <dbReference type="EMBL" id="SUP44861.1"/>
    </source>
</evidence>
<dbReference type="CDD" id="cd07153">
    <property type="entry name" value="Fur_like"/>
    <property type="match status" value="1"/>
</dbReference>
<dbReference type="Gene3D" id="3.30.1490.190">
    <property type="match status" value="1"/>
</dbReference>
<proteinExistence type="inferred from homology"/>
<dbReference type="SUPFAM" id="SSF46785">
    <property type="entry name" value="Winged helix' DNA-binding domain"/>
    <property type="match status" value="1"/>
</dbReference>
<evidence type="ECO:0000256" key="5">
    <source>
        <dbReference type="ARBA" id="ARBA00023015"/>
    </source>
</evidence>
<dbReference type="EMBL" id="UHIO01000001">
    <property type="protein sequence ID" value="SUP44861.1"/>
    <property type="molecule type" value="Genomic_DNA"/>
</dbReference>
<keyword evidence="5" id="KW-0805">Transcription regulation</keyword>
<feature type="binding site" evidence="8">
    <location>
        <position position="133"/>
    </location>
    <ligand>
        <name>Zn(2+)</name>
        <dbReference type="ChEBI" id="CHEBI:29105"/>
    </ligand>
</feature>
<gene>
    <name evidence="9" type="primary">perR</name>
    <name evidence="9" type="ORF">NCTC12020_01867</name>
</gene>
<dbReference type="GO" id="GO:0008270">
    <property type="term" value="F:zinc ion binding"/>
    <property type="evidence" value="ECO:0007669"/>
    <property type="project" value="TreeGrafter"/>
</dbReference>
<evidence type="ECO:0000256" key="4">
    <source>
        <dbReference type="ARBA" id="ARBA00022833"/>
    </source>
</evidence>
<dbReference type="GO" id="GO:1900376">
    <property type="term" value="P:regulation of secondary metabolite biosynthetic process"/>
    <property type="evidence" value="ECO:0007669"/>
    <property type="project" value="TreeGrafter"/>
</dbReference>
<dbReference type="Proteomes" id="UP000255367">
    <property type="component" value="Unassembled WGS sequence"/>
</dbReference>
<dbReference type="InterPro" id="IPR036390">
    <property type="entry name" value="WH_DNA-bd_sf"/>
</dbReference>
<dbReference type="PANTHER" id="PTHR33202:SF8">
    <property type="entry name" value="PEROXIDE-RESPONSIVE REPRESSOR PERR"/>
    <property type="match status" value="1"/>
</dbReference>
<dbReference type="GO" id="GO:0000976">
    <property type="term" value="F:transcription cis-regulatory region binding"/>
    <property type="evidence" value="ECO:0007669"/>
    <property type="project" value="TreeGrafter"/>
</dbReference>
<dbReference type="GO" id="GO:0045892">
    <property type="term" value="P:negative regulation of DNA-templated transcription"/>
    <property type="evidence" value="ECO:0007669"/>
    <property type="project" value="TreeGrafter"/>
</dbReference>
<feature type="binding site" evidence="8">
    <location>
        <position position="130"/>
    </location>
    <ligand>
        <name>Zn(2+)</name>
        <dbReference type="ChEBI" id="CHEBI:29105"/>
    </ligand>
</feature>
<dbReference type="InterPro" id="IPR043135">
    <property type="entry name" value="Fur_C"/>
</dbReference>
<evidence type="ECO:0000256" key="8">
    <source>
        <dbReference type="PIRSR" id="PIRSR602481-1"/>
    </source>
</evidence>